<evidence type="ECO:0000256" key="1">
    <source>
        <dbReference type="ARBA" id="ARBA00004417"/>
    </source>
</evidence>
<dbReference type="NCBIfam" id="TIGR01727">
    <property type="entry name" value="oligo_HPY"/>
    <property type="match status" value="1"/>
</dbReference>
<evidence type="ECO:0000256" key="5">
    <source>
        <dbReference type="ARBA" id="ARBA00022741"/>
    </source>
</evidence>
<dbReference type="GO" id="GO:0005886">
    <property type="term" value="C:plasma membrane"/>
    <property type="evidence" value="ECO:0007669"/>
    <property type="project" value="UniProtKB-SubCell"/>
</dbReference>
<dbReference type="SMART" id="SM00382">
    <property type="entry name" value="AAA"/>
    <property type="match status" value="1"/>
</dbReference>
<comment type="similarity">
    <text evidence="2">Belongs to the ABC transporter superfamily.</text>
</comment>
<evidence type="ECO:0000256" key="2">
    <source>
        <dbReference type="ARBA" id="ARBA00005417"/>
    </source>
</evidence>
<proteinExistence type="inferred from homology"/>
<dbReference type="RefSeq" id="WP_092058679.1">
    <property type="nucleotide sequence ID" value="NZ_FOJJ01000041.1"/>
</dbReference>
<reference evidence="9 10" key="1">
    <citation type="submission" date="2019-07" db="EMBL/GenBank/DDBJ databases">
        <title>Insights of Desulfuromonas acetexigens electromicrobiology.</title>
        <authorList>
            <person name="Katuri K."/>
            <person name="Sapireddy V."/>
            <person name="Shaw D.R."/>
            <person name="Saikaly P."/>
        </authorList>
    </citation>
    <scope>NUCLEOTIDE SEQUENCE [LARGE SCALE GENOMIC DNA]</scope>
    <source>
        <strain evidence="9 10">2873</strain>
    </source>
</reference>
<dbReference type="GO" id="GO:0015833">
    <property type="term" value="P:peptide transport"/>
    <property type="evidence" value="ECO:0007669"/>
    <property type="project" value="InterPro"/>
</dbReference>
<dbReference type="CDD" id="cd03257">
    <property type="entry name" value="ABC_NikE_OppD_transporters"/>
    <property type="match status" value="1"/>
</dbReference>
<feature type="domain" description="ABC transporter" evidence="8">
    <location>
        <begin position="5"/>
        <end position="255"/>
    </location>
</feature>
<keyword evidence="7" id="KW-0472">Membrane</keyword>
<keyword evidence="4" id="KW-1003">Cell membrane</keyword>
<evidence type="ECO:0000313" key="10">
    <source>
        <dbReference type="Proteomes" id="UP000317155"/>
    </source>
</evidence>
<evidence type="ECO:0000259" key="8">
    <source>
        <dbReference type="PROSITE" id="PS50893"/>
    </source>
</evidence>
<sequence length="316" mass="34858">MPPLLDVRNLMTYFFTAGGLVKAVRGVDFTIETGETLALVGESGCGKSMTALSLLRLVPEPGRIVEGQIFFAGNDLLHVPDEEMRRVRGNQIAMIFQEPMTSLNPVLRIGEQIAEVLRLHKGQSPAEALETAADLLHQVGIPSPKQRLREYPHQLSGGMRQRVVIAMALACDPRLLIADEPTTALDVTIQAQIMDLLRQLKSEREMATLLITHDLGVVAENADRVAIMYNGLILEYAPVRAIFNDPHHPYTSGLLACIPKLGEKRRRLTTVNNQGGGGNGALSFLDRCPPEYAPRQGHLPRLRETSPGHLVRCWED</sequence>
<dbReference type="Proteomes" id="UP000317155">
    <property type="component" value="Unassembled WGS sequence"/>
</dbReference>
<keyword evidence="5" id="KW-0547">Nucleotide-binding</keyword>
<evidence type="ECO:0000256" key="6">
    <source>
        <dbReference type="ARBA" id="ARBA00022840"/>
    </source>
</evidence>
<dbReference type="InterPro" id="IPR003439">
    <property type="entry name" value="ABC_transporter-like_ATP-bd"/>
</dbReference>
<gene>
    <name evidence="9" type="ORF">FL622_12150</name>
</gene>
<dbReference type="PROSITE" id="PS00211">
    <property type="entry name" value="ABC_TRANSPORTER_1"/>
    <property type="match status" value="1"/>
</dbReference>
<evidence type="ECO:0000256" key="7">
    <source>
        <dbReference type="ARBA" id="ARBA00023136"/>
    </source>
</evidence>
<dbReference type="InterPro" id="IPR013563">
    <property type="entry name" value="Oligopep_ABC_C"/>
</dbReference>
<dbReference type="PANTHER" id="PTHR43297:SF2">
    <property type="entry name" value="DIPEPTIDE TRANSPORT ATP-BINDING PROTEIN DPPD"/>
    <property type="match status" value="1"/>
</dbReference>
<dbReference type="Gene3D" id="3.40.50.300">
    <property type="entry name" value="P-loop containing nucleotide triphosphate hydrolases"/>
    <property type="match status" value="1"/>
</dbReference>
<evidence type="ECO:0000313" key="9">
    <source>
        <dbReference type="EMBL" id="TRO79658.1"/>
    </source>
</evidence>
<dbReference type="Pfam" id="PF08352">
    <property type="entry name" value="oligo_HPY"/>
    <property type="match status" value="1"/>
</dbReference>
<dbReference type="SUPFAM" id="SSF52540">
    <property type="entry name" value="P-loop containing nucleoside triphosphate hydrolases"/>
    <property type="match status" value="1"/>
</dbReference>
<dbReference type="Pfam" id="PF00005">
    <property type="entry name" value="ABC_tran"/>
    <property type="match status" value="1"/>
</dbReference>
<name>A0A550J8T3_9BACT</name>
<dbReference type="InterPro" id="IPR027417">
    <property type="entry name" value="P-loop_NTPase"/>
</dbReference>
<dbReference type="GO" id="GO:0005524">
    <property type="term" value="F:ATP binding"/>
    <property type="evidence" value="ECO:0007669"/>
    <property type="project" value="UniProtKB-KW"/>
</dbReference>
<dbReference type="PANTHER" id="PTHR43297">
    <property type="entry name" value="OLIGOPEPTIDE TRANSPORT ATP-BINDING PROTEIN APPD"/>
    <property type="match status" value="1"/>
</dbReference>
<dbReference type="FunFam" id="3.40.50.300:FF:000016">
    <property type="entry name" value="Oligopeptide ABC transporter ATP-binding component"/>
    <property type="match status" value="1"/>
</dbReference>
<dbReference type="AlphaFoldDB" id="A0A550J8T3"/>
<dbReference type="InterPro" id="IPR017871">
    <property type="entry name" value="ABC_transporter-like_CS"/>
</dbReference>
<dbReference type="InterPro" id="IPR050388">
    <property type="entry name" value="ABC_Ni/Peptide_Import"/>
</dbReference>
<evidence type="ECO:0000256" key="4">
    <source>
        <dbReference type="ARBA" id="ARBA00022475"/>
    </source>
</evidence>
<keyword evidence="6 9" id="KW-0067">ATP-binding</keyword>
<dbReference type="InterPro" id="IPR003593">
    <property type="entry name" value="AAA+_ATPase"/>
</dbReference>
<protein>
    <submittedName>
        <fullName evidence="9">ABC transporter ATP-binding protein</fullName>
    </submittedName>
</protein>
<comment type="subcellular location">
    <subcellularLocation>
        <location evidence="1">Cell inner membrane</location>
        <topology evidence="1">Peripheral membrane protein</topology>
    </subcellularLocation>
</comment>
<dbReference type="GO" id="GO:0016887">
    <property type="term" value="F:ATP hydrolysis activity"/>
    <property type="evidence" value="ECO:0007669"/>
    <property type="project" value="InterPro"/>
</dbReference>
<accession>A0A550J8T3</accession>
<keyword evidence="3" id="KW-0813">Transport</keyword>
<evidence type="ECO:0000256" key="3">
    <source>
        <dbReference type="ARBA" id="ARBA00022448"/>
    </source>
</evidence>
<dbReference type="OrthoDB" id="9809450at2"/>
<keyword evidence="10" id="KW-1185">Reference proteome</keyword>
<organism evidence="9 10">
    <name type="scientific">Trichloromonas acetexigens</name>
    <dbReference type="NCBI Taxonomy" id="38815"/>
    <lineage>
        <taxon>Bacteria</taxon>
        <taxon>Pseudomonadati</taxon>
        <taxon>Thermodesulfobacteriota</taxon>
        <taxon>Desulfuromonadia</taxon>
        <taxon>Desulfuromonadales</taxon>
        <taxon>Trichloromonadaceae</taxon>
        <taxon>Trichloromonas</taxon>
    </lineage>
</organism>
<dbReference type="PROSITE" id="PS50893">
    <property type="entry name" value="ABC_TRANSPORTER_2"/>
    <property type="match status" value="1"/>
</dbReference>
<comment type="caution">
    <text evidence="9">The sequence shown here is derived from an EMBL/GenBank/DDBJ whole genome shotgun (WGS) entry which is preliminary data.</text>
</comment>
<dbReference type="EMBL" id="VJVV01000009">
    <property type="protein sequence ID" value="TRO79658.1"/>
    <property type="molecule type" value="Genomic_DNA"/>
</dbReference>